<dbReference type="EMBL" id="LSYS01004331">
    <property type="protein sequence ID" value="OPJ80274.1"/>
    <property type="molecule type" value="Genomic_DNA"/>
</dbReference>
<reference evidence="2 3" key="1">
    <citation type="submission" date="2016-02" db="EMBL/GenBank/DDBJ databases">
        <title>Band-tailed pigeon sequencing and assembly.</title>
        <authorList>
            <person name="Soares A.E."/>
            <person name="Novak B.J."/>
            <person name="Rice E.S."/>
            <person name="O'Connell B."/>
            <person name="Chang D."/>
            <person name="Weber S."/>
            <person name="Shapiro B."/>
        </authorList>
    </citation>
    <scope>NUCLEOTIDE SEQUENCE [LARGE SCALE GENOMIC DNA]</scope>
    <source>
        <strain evidence="2">BTP2013</strain>
        <tissue evidence="2">Blood</tissue>
    </source>
</reference>
<keyword evidence="3" id="KW-1185">Reference proteome</keyword>
<dbReference type="Proteomes" id="UP000190648">
    <property type="component" value="Unassembled WGS sequence"/>
</dbReference>
<gene>
    <name evidence="2" type="ORF">AV530_002628</name>
</gene>
<dbReference type="AlphaFoldDB" id="A0A1V4K767"/>
<protein>
    <submittedName>
        <fullName evidence="2">Uncharacterized protein</fullName>
    </submittedName>
</protein>
<sequence length="70" mass="8039">MRRWAELRAEKEQGLSKGEESENLLEQPLDKWYLCRYLLTFAWTEEAKLVPQGDSRVPVASFAHGEAMAA</sequence>
<name>A0A1V4K767_PATFA</name>
<comment type="caution">
    <text evidence="2">The sequence shown here is derived from an EMBL/GenBank/DDBJ whole genome shotgun (WGS) entry which is preliminary data.</text>
</comment>
<accession>A0A1V4K767</accession>
<evidence type="ECO:0000313" key="3">
    <source>
        <dbReference type="Proteomes" id="UP000190648"/>
    </source>
</evidence>
<feature type="compositionally biased region" description="Basic and acidic residues" evidence="1">
    <location>
        <begin position="1"/>
        <end position="20"/>
    </location>
</feature>
<evidence type="ECO:0000256" key="1">
    <source>
        <dbReference type="SAM" id="MobiDB-lite"/>
    </source>
</evidence>
<proteinExistence type="predicted"/>
<evidence type="ECO:0000313" key="2">
    <source>
        <dbReference type="EMBL" id="OPJ80274.1"/>
    </source>
</evidence>
<organism evidence="2 3">
    <name type="scientific">Patagioenas fasciata monilis</name>
    <dbReference type="NCBI Taxonomy" id="372326"/>
    <lineage>
        <taxon>Eukaryota</taxon>
        <taxon>Metazoa</taxon>
        <taxon>Chordata</taxon>
        <taxon>Craniata</taxon>
        <taxon>Vertebrata</taxon>
        <taxon>Euteleostomi</taxon>
        <taxon>Archelosauria</taxon>
        <taxon>Archosauria</taxon>
        <taxon>Dinosauria</taxon>
        <taxon>Saurischia</taxon>
        <taxon>Theropoda</taxon>
        <taxon>Coelurosauria</taxon>
        <taxon>Aves</taxon>
        <taxon>Neognathae</taxon>
        <taxon>Neoaves</taxon>
        <taxon>Columbimorphae</taxon>
        <taxon>Columbiformes</taxon>
        <taxon>Columbidae</taxon>
        <taxon>Patagioenas</taxon>
    </lineage>
</organism>
<feature type="region of interest" description="Disordered" evidence="1">
    <location>
        <begin position="1"/>
        <end position="23"/>
    </location>
</feature>